<evidence type="ECO:0000313" key="1">
    <source>
        <dbReference type="EMBL" id="OGY14217.1"/>
    </source>
</evidence>
<comment type="caution">
    <text evidence="1">The sequence shown here is derived from an EMBL/GenBank/DDBJ whole genome shotgun (WGS) entry which is preliminary data.</text>
</comment>
<proteinExistence type="predicted"/>
<reference evidence="1 2" key="1">
    <citation type="journal article" date="2016" name="Nat. Commun.">
        <title>Thousands of microbial genomes shed light on interconnected biogeochemical processes in an aquifer system.</title>
        <authorList>
            <person name="Anantharaman K."/>
            <person name="Brown C.T."/>
            <person name="Hug L.A."/>
            <person name="Sharon I."/>
            <person name="Castelle C.J."/>
            <person name="Probst A.J."/>
            <person name="Thomas B.C."/>
            <person name="Singh A."/>
            <person name="Wilkins M.J."/>
            <person name="Karaoz U."/>
            <person name="Brodie E.L."/>
            <person name="Williams K.H."/>
            <person name="Hubbard S.S."/>
            <person name="Banfield J.F."/>
        </authorList>
    </citation>
    <scope>NUCLEOTIDE SEQUENCE [LARGE SCALE GENOMIC DNA]</scope>
</reference>
<organism evidence="1 2">
    <name type="scientific">Candidatus Blackburnbacteria bacterium RIFCSPLOWO2_01_FULL_40_20</name>
    <dbReference type="NCBI Taxonomy" id="1797519"/>
    <lineage>
        <taxon>Bacteria</taxon>
        <taxon>Candidatus Blackburniibacteriota</taxon>
    </lineage>
</organism>
<dbReference type="AlphaFoldDB" id="A0A1G1VFV7"/>
<evidence type="ECO:0000313" key="2">
    <source>
        <dbReference type="Proteomes" id="UP000178659"/>
    </source>
</evidence>
<dbReference type="Proteomes" id="UP000178659">
    <property type="component" value="Unassembled WGS sequence"/>
</dbReference>
<dbReference type="InterPro" id="IPR022148">
    <property type="entry name" value="CopG_antitoxin"/>
</dbReference>
<sequence length="87" mass="10271">MNKKLKKIPHFKTESQERKFWQSHDSTEFIDYSTARVARFPNLKLTSRPITIRLPESLIERLKITAHKADMPYQTLVKKLIFDGLAK</sequence>
<protein>
    <submittedName>
        <fullName evidence="1">Uncharacterized protein</fullName>
    </submittedName>
</protein>
<dbReference type="Pfam" id="PF12441">
    <property type="entry name" value="CopG_antitoxin"/>
    <property type="match status" value="1"/>
</dbReference>
<dbReference type="EMBL" id="MHCC01000001">
    <property type="protein sequence ID" value="OGY14217.1"/>
    <property type="molecule type" value="Genomic_DNA"/>
</dbReference>
<accession>A0A1G1VFV7</accession>
<name>A0A1G1VFV7_9BACT</name>
<gene>
    <name evidence="1" type="ORF">A3A77_01925</name>
</gene>